<dbReference type="EMBL" id="JAEHHL010000012">
    <property type="protein sequence ID" value="MBK0400984.1"/>
    <property type="molecule type" value="Genomic_DNA"/>
</dbReference>
<dbReference type="AlphaFoldDB" id="A0A8J7M959"/>
<protein>
    <submittedName>
        <fullName evidence="1">RidA family protein</fullName>
    </submittedName>
</protein>
<reference evidence="1" key="1">
    <citation type="submission" date="2020-12" db="EMBL/GenBank/DDBJ databases">
        <title>Bacterial taxonomy.</title>
        <authorList>
            <person name="Pan X."/>
        </authorList>
    </citation>
    <scope>NUCLEOTIDE SEQUENCE</scope>
    <source>
        <strain evidence="1">M0105</strain>
    </source>
</reference>
<dbReference type="Proteomes" id="UP000655420">
    <property type="component" value="Unassembled WGS sequence"/>
</dbReference>
<sequence>MLQRRRASSPKSVAPACRALILARRIQPGIEMTRKYIVEVDGVPVSPSPISNAVVVGNTCWISGQLSVGESGYIPGTAREEAEIAFAHVFRIAEAAGFSRTEIVYVDLAFADLDDLPEVNALYETLFEPGRRPARTIYQAARLPFGGKVKVQAIAAKG</sequence>
<dbReference type="GO" id="GO:0019239">
    <property type="term" value="F:deaminase activity"/>
    <property type="evidence" value="ECO:0007669"/>
    <property type="project" value="TreeGrafter"/>
</dbReference>
<evidence type="ECO:0000313" key="1">
    <source>
        <dbReference type="EMBL" id="MBK0400984.1"/>
    </source>
</evidence>
<dbReference type="InterPro" id="IPR006175">
    <property type="entry name" value="YjgF/YER057c/UK114"/>
</dbReference>
<dbReference type="PANTHER" id="PTHR11803:SF39">
    <property type="entry name" value="2-IMINOBUTANOATE_2-IMINOPROPANOATE DEAMINASE"/>
    <property type="match status" value="1"/>
</dbReference>
<dbReference type="GO" id="GO:0005829">
    <property type="term" value="C:cytosol"/>
    <property type="evidence" value="ECO:0007669"/>
    <property type="project" value="TreeGrafter"/>
</dbReference>
<evidence type="ECO:0000313" key="2">
    <source>
        <dbReference type="Proteomes" id="UP000655420"/>
    </source>
</evidence>
<keyword evidence="2" id="KW-1185">Reference proteome</keyword>
<name>A0A8J7M959_9RHOB</name>
<proteinExistence type="predicted"/>
<dbReference type="InterPro" id="IPR035959">
    <property type="entry name" value="RutC-like_sf"/>
</dbReference>
<dbReference type="SUPFAM" id="SSF55298">
    <property type="entry name" value="YjgF-like"/>
    <property type="match status" value="1"/>
</dbReference>
<dbReference type="CDD" id="cd00448">
    <property type="entry name" value="YjgF_YER057c_UK114_family"/>
    <property type="match status" value="1"/>
</dbReference>
<dbReference type="RefSeq" id="WP_200612901.1">
    <property type="nucleotide sequence ID" value="NZ_JAEHHL010000012.1"/>
</dbReference>
<gene>
    <name evidence="1" type="ORF">H0I76_17430</name>
</gene>
<dbReference type="Pfam" id="PF01042">
    <property type="entry name" value="Ribonuc_L-PSP"/>
    <property type="match status" value="1"/>
</dbReference>
<dbReference type="Gene3D" id="3.30.1330.40">
    <property type="entry name" value="RutC-like"/>
    <property type="match status" value="1"/>
</dbReference>
<comment type="caution">
    <text evidence="1">The sequence shown here is derived from an EMBL/GenBank/DDBJ whole genome shotgun (WGS) entry which is preliminary data.</text>
</comment>
<organism evidence="1 2">
    <name type="scientific">Thermohalobaculum xanthum</name>
    <dbReference type="NCBI Taxonomy" id="2753746"/>
    <lineage>
        <taxon>Bacteria</taxon>
        <taxon>Pseudomonadati</taxon>
        <taxon>Pseudomonadota</taxon>
        <taxon>Alphaproteobacteria</taxon>
        <taxon>Rhodobacterales</taxon>
        <taxon>Paracoccaceae</taxon>
        <taxon>Thermohalobaculum</taxon>
    </lineage>
</organism>
<accession>A0A8J7M959</accession>
<dbReference type="PANTHER" id="PTHR11803">
    <property type="entry name" value="2-IMINOBUTANOATE/2-IMINOPROPANOATE DEAMINASE RIDA"/>
    <property type="match status" value="1"/>
</dbReference>